<evidence type="ECO:0000313" key="1">
    <source>
        <dbReference type="EMBL" id="RKS87301.1"/>
    </source>
</evidence>
<organism evidence="1 2">
    <name type="scientific">Orbus hercynius</name>
    <dbReference type="NCBI Taxonomy" id="593135"/>
    <lineage>
        <taxon>Bacteria</taxon>
        <taxon>Pseudomonadati</taxon>
        <taxon>Pseudomonadota</taxon>
        <taxon>Gammaproteobacteria</taxon>
        <taxon>Orbales</taxon>
        <taxon>Orbaceae</taxon>
        <taxon>Orbus</taxon>
    </lineage>
</organism>
<evidence type="ECO:0000313" key="2">
    <source>
        <dbReference type="Proteomes" id="UP000278542"/>
    </source>
</evidence>
<name>A0A495RIR0_9GAMM</name>
<dbReference type="Proteomes" id="UP000278542">
    <property type="component" value="Unassembled WGS sequence"/>
</dbReference>
<reference evidence="1 2" key="1">
    <citation type="submission" date="2018-10" db="EMBL/GenBank/DDBJ databases">
        <title>Genomic Encyclopedia of Type Strains, Phase IV (KMG-IV): sequencing the most valuable type-strain genomes for metagenomic binning, comparative biology and taxonomic classification.</title>
        <authorList>
            <person name="Goeker M."/>
        </authorList>
    </citation>
    <scope>NUCLEOTIDE SEQUENCE [LARGE SCALE GENOMIC DNA]</scope>
    <source>
        <strain evidence="1 2">DSM 22228</strain>
    </source>
</reference>
<dbReference type="RefSeq" id="WP_170143317.1">
    <property type="nucleotide sequence ID" value="NZ_RBWY01000001.1"/>
</dbReference>
<proteinExistence type="predicted"/>
<gene>
    <name evidence="1" type="ORF">DES39_0521</name>
</gene>
<sequence>MKKNKTNYTACQRADKPDELAMIALKNKPFAKRFVEEFKKAKGGDHVRS</sequence>
<comment type="caution">
    <text evidence="1">The sequence shown here is derived from an EMBL/GenBank/DDBJ whole genome shotgun (WGS) entry which is preliminary data.</text>
</comment>
<dbReference type="EMBL" id="RBWY01000001">
    <property type="protein sequence ID" value="RKS87301.1"/>
    <property type="molecule type" value="Genomic_DNA"/>
</dbReference>
<dbReference type="AlphaFoldDB" id="A0A495RIR0"/>
<protein>
    <submittedName>
        <fullName evidence="1">Uncharacterized protein</fullName>
    </submittedName>
</protein>
<accession>A0A495RIR0</accession>
<keyword evidence="2" id="KW-1185">Reference proteome</keyword>